<protein>
    <recommendedName>
        <fullName evidence="5">CUB domain-containing protein</fullName>
    </recommendedName>
</protein>
<feature type="signal peptide" evidence="4">
    <location>
        <begin position="1"/>
        <end position="27"/>
    </location>
</feature>
<evidence type="ECO:0000313" key="7">
    <source>
        <dbReference type="Proteomes" id="UP001292094"/>
    </source>
</evidence>
<organism evidence="6 7">
    <name type="scientific">Petrolisthes manimaculis</name>
    <dbReference type="NCBI Taxonomy" id="1843537"/>
    <lineage>
        <taxon>Eukaryota</taxon>
        <taxon>Metazoa</taxon>
        <taxon>Ecdysozoa</taxon>
        <taxon>Arthropoda</taxon>
        <taxon>Crustacea</taxon>
        <taxon>Multicrustacea</taxon>
        <taxon>Malacostraca</taxon>
        <taxon>Eumalacostraca</taxon>
        <taxon>Eucarida</taxon>
        <taxon>Decapoda</taxon>
        <taxon>Pleocyemata</taxon>
        <taxon>Anomura</taxon>
        <taxon>Galatheoidea</taxon>
        <taxon>Porcellanidae</taxon>
        <taxon>Petrolisthes</taxon>
    </lineage>
</organism>
<dbReference type="InterPro" id="IPR035914">
    <property type="entry name" value="Sperma_CUB_dom_sf"/>
</dbReference>
<comment type="caution">
    <text evidence="6">The sequence shown here is derived from an EMBL/GenBank/DDBJ whole genome shotgun (WGS) entry which is preliminary data.</text>
</comment>
<keyword evidence="7" id="KW-1185">Reference proteome</keyword>
<feature type="region of interest" description="Disordered" evidence="3">
    <location>
        <begin position="80"/>
        <end position="159"/>
    </location>
</feature>
<feature type="compositionally biased region" description="Pro residues" evidence="3">
    <location>
        <begin position="141"/>
        <end position="153"/>
    </location>
</feature>
<dbReference type="SUPFAM" id="SSF49854">
    <property type="entry name" value="Spermadhesin, CUB domain"/>
    <property type="match status" value="1"/>
</dbReference>
<dbReference type="PROSITE" id="PS01180">
    <property type="entry name" value="CUB"/>
    <property type="match status" value="1"/>
</dbReference>
<keyword evidence="1" id="KW-1015">Disulfide bond</keyword>
<comment type="caution">
    <text evidence="2">Lacks conserved residue(s) required for the propagation of feature annotation.</text>
</comment>
<reference evidence="6" key="1">
    <citation type="submission" date="2023-11" db="EMBL/GenBank/DDBJ databases">
        <title>Genome assemblies of two species of porcelain crab, Petrolisthes cinctipes and Petrolisthes manimaculis (Anomura: Porcellanidae).</title>
        <authorList>
            <person name="Angst P."/>
        </authorList>
    </citation>
    <scope>NUCLEOTIDE SEQUENCE</scope>
    <source>
        <strain evidence="6">PB745_02</strain>
        <tissue evidence="6">Gill</tissue>
    </source>
</reference>
<feature type="domain" description="CUB" evidence="5">
    <location>
        <begin position="164"/>
        <end position="293"/>
    </location>
</feature>
<evidence type="ECO:0000256" key="4">
    <source>
        <dbReference type="SAM" id="SignalP"/>
    </source>
</evidence>
<dbReference type="EMBL" id="JAWZYT010000409">
    <property type="protein sequence ID" value="KAK4323858.1"/>
    <property type="molecule type" value="Genomic_DNA"/>
</dbReference>
<evidence type="ECO:0000256" key="1">
    <source>
        <dbReference type="ARBA" id="ARBA00023157"/>
    </source>
</evidence>
<name>A0AAE1QCD2_9EUCA</name>
<feature type="compositionally biased region" description="Low complexity" evidence="3">
    <location>
        <begin position="80"/>
        <end position="140"/>
    </location>
</feature>
<evidence type="ECO:0000259" key="5">
    <source>
        <dbReference type="PROSITE" id="PS01180"/>
    </source>
</evidence>
<accession>A0AAE1QCD2</accession>
<gene>
    <name evidence="6" type="ORF">Pmani_005497</name>
</gene>
<feature type="chain" id="PRO_5042140122" description="CUB domain-containing protein" evidence="4">
    <location>
        <begin position="28"/>
        <end position="299"/>
    </location>
</feature>
<keyword evidence="4" id="KW-0732">Signal</keyword>
<evidence type="ECO:0000313" key="6">
    <source>
        <dbReference type="EMBL" id="KAK4323858.1"/>
    </source>
</evidence>
<sequence length="299" mass="32311">MCLLCLQMSRMWLVAVGVVLVLAGSQGSTFQDKYDSWASTLLPNYVIETNYNSDGTRCFCKVLSNIINTTIPMTTTTTPVTTTTTPVTTTTTPVTTTTTPVTTTTTPVTTTTTPVTTTTTPVTTTTTPVTTTTTPVTTTTTPPPTTTTAPPPTTTTGSDPCMDCDKEIIINEANGHSKGQTYFFTWSSPNYPNSYPDDCTCTLTTTLEMAGYAIFQIAAGDNIYSNTACQYDRLEFSGDIIDKTPVCGRFNTEYSNYMMKMFTASATSYMDFITDSSDGSNVEKGFTMNIIVSLDYAGR</sequence>
<proteinExistence type="predicted"/>
<dbReference type="Proteomes" id="UP001292094">
    <property type="component" value="Unassembled WGS sequence"/>
</dbReference>
<dbReference type="Pfam" id="PF00431">
    <property type="entry name" value="CUB"/>
    <property type="match status" value="1"/>
</dbReference>
<dbReference type="AlphaFoldDB" id="A0AAE1QCD2"/>
<evidence type="ECO:0000256" key="2">
    <source>
        <dbReference type="PROSITE-ProRule" id="PRU00059"/>
    </source>
</evidence>
<evidence type="ECO:0000256" key="3">
    <source>
        <dbReference type="SAM" id="MobiDB-lite"/>
    </source>
</evidence>
<dbReference type="Gene3D" id="2.60.120.290">
    <property type="entry name" value="Spermadhesin, CUB domain"/>
    <property type="match status" value="1"/>
</dbReference>
<dbReference type="InterPro" id="IPR000859">
    <property type="entry name" value="CUB_dom"/>
</dbReference>